<organism evidence="2 3">
    <name type="scientific">Phytohabitans aurantiacus</name>
    <dbReference type="NCBI Taxonomy" id="3016789"/>
    <lineage>
        <taxon>Bacteria</taxon>
        <taxon>Bacillati</taxon>
        <taxon>Actinomycetota</taxon>
        <taxon>Actinomycetes</taxon>
        <taxon>Micromonosporales</taxon>
        <taxon>Micromonosporaceae</taxon>
    </lineage>
</organism>
<sequence length="175" mass="18711">MSRRLPLLAAALALGLLSTLAVSVAPGRPGAAPAAAVTPPPSYPSWCAMLDHTTGGIRWTVVGVESVATTRLIFWHGRLPAAPHQYAGSRLAKCTNGAEYWSVQDIELRTAGTDDPVCTRSGSFQRPGTRDVYRYVGEGPGRDGGADRYRYWRIERAGSGMGPFDEVYRCGGQSG</sequence>
<accession>A0ABQ5QYW4</accession>
<keyword evidence="3" id="KW-1185">Reference proteome</keyword>
<feature type="signal peptide" evidence="1">
    <location>
        <begin position="1"/>
        <end position="24"/>
    </location>
</feature>
<evidence type="ECO:0000256" key="1">
    <source>
        <dbReference type="SAM" id="SignalP"/>
    </source>
</evidence>
<evidence type="ECO:0000313" key="3">
    <source>
        <dbReference type="Proteomes" id="UP001144280"/>
    </source>
</evidence>
<comment type="caution">
    <text evidence="2">The sequence shown here is derived from an EMBL/GenBank/DDBJ whole genome shotgun (WGS) entry which is preliminary data.</text>
</comment>
<reference evidence="2" key="1">
    <citation type="submission" date="2022-12" db="EMBL/GenBank/DDBJ databases">
        <title>New Phytohabitans aurantiacus sp. RD004123 nov., an actinomycete isolated from soil.</title>
        <authorList>
            <person name="Triningsih D.W."/>
            <person name="Harunari E."/>
            <person name="Igarashi Y."/>
        </authorList>
    </citation>
    <scope>NUCLEOTIDE SEQUENCE</scope>
    <source>
        <strain evidence="2">RD004123</strain>
    </source>
</reference>
<dbReference type="Proteomes" id="UP001144280">
    <property type="component" value="Unassembled WGS sequence"/>
</dbReference>
<keyword evidence="1" id="KW-0732">Signal</keyword>
<feature type="chain" id="PRO_5045987441" evidence="1">
    <location>
        <begin position="25"/>
        <end position="175"/>
    </location>
</feature>
<proteinExistence type="predicted"/>
<evidence type="ECO:0000313" key="2">
    <source>
        <dbReference type="EMBL" id="GLH99232.1"/>
    </source>
</evidence>
<gene>
    <name evidence="2" type="ORF">Pa4123_45070</name>
</gene>
<protein>
    <submittedName>
        <fullName evidence="2">Uncharacterized protein</fullName>
    </submittedName>
</protein>
<name>A0ABQ5QYW4_9ACTN</name>
<dbReference type="RefSeq" id="WP_281898744.1">
    <property type="nucleotide sequence ID" value="NZ_BSDI01000021.1"/>
</dbReference>
<dbReference type="EMBL" id="BSDI01000021">
    <property type="protein sequence ID" value="GLH99232.1"/>
    <property type="molecule type" value="Genomic_DNA"/>
</dbReference>